<organism evidence="5 6">
    <name type="scientific">miscellaneous Crenarchaeota group-15 archaeon DG-45</name>
    <dbReference type="NCBI Taxonomy" id="1685127"/>
    <lineage>
        <taxon>Archaea</taxon>
        <taxon>Candidatus Bathyarchaeota</taxon>
        <taxon>MCG-15</taxon>
    </lineage>
</organism>
<keyword evidence="2" id="KW-0479">Metal-binding</keyword>
<protein>
    <recommendedName>
        <fullName evidence="7">Creatininase</fullName>
    </recommendedName>
</protein>
<accession>A0A0M0BLE3</accession>
<dbReference type="GO" id="GO:0009231">
    <property type="term" value="P:riboflavin biosynthetic process"/>
    <property type="evidence" value="ECO:0007669"/>
    <property type="project" value="TreeGrafter"/>
</dbReference>
<evidence type="ECO:0000256" key="2">
    <source>
        <dbReference type="ARBA" id="ARBA00022723"/>
    </source>
</evidence>
<dbReference type="EMBL" id="LFWZ01000066">
    <property type="protein sequence ID" value="KON29373.1"/>
    <property type="molecule type" value="Genomic_DNA"/>
</dbReference>
<dbReference type="InterPro" id="IPR003785">
    <property type="entry name" value="Creatininase/forma_Hydrolase"/>
</dbReference>
<evidence type="ECO:0000256" key="4">
    <source>
        <dbReference type="ARBA" id="ARBA00022833"/>
    </source>
</evidence>
<name>A0A0M0BLE3_9ARCH</name>
<evidence type="ECO:0000256" key="1">
    <source>
        <dbReference type="ARBA" id="ARBA00001947"/>
    </source>
</evidence>
<evidence type="ECO:0000256" key="3">
    <source>
        <dbReference type="ARBA" id="ARBA00022801"/>
    </source>
</evidence>
<reference evidence="5 6" key="1">
    <citation type="submission" date="2015-06" db="EMBL/GenBank/DDBJ databases">
        <title>New insights into the roles of widespread benthic archaea in carbon and nitrogen cycling.</title>
        <authorList>
            <person name="Lazar C.S."/>
            <person name="Baker B.J."/>
            <person name="Seitz K.W."/>
            <person name="Hyde A.S."/>
            <person name="Dick G.J."/>
            <person name="Hinrichs K.-U."/>
            <person name="Teske A.P."/>
        </authorList>
    </citation>
    <scope>NUCLEOTIDE SEQUENCE [LARGE SCALE GENOMIC DNA]</scope>
    <source>
        <strain evidence="5">DG-45</strain>
    </source>
</reference>
<evidence type="ECO:0000313" key="5">
    <source>
        <dbReference type="EMBL" id="KON29373.1"/>
    </source>
</evidence>
<evidence type="ECO:0000313" key="6">
    <source>
        <dbReference type="Proteomes" id="UP000037210"/>
    </source>
</evidence>
<dbReference type="SUPFAM" id="SSF102215">
    <property type="entry name" value="Creatininase"/>
    <property type="match status" value="1"/>
</dbReference>
<dbReference type="GO" id="GO:0016811">
    <property type="term" value="F:hydrolase activity, acting on carbon-nitrogen (but not peptide) bonds, in linear amides"/>
    <property type="evidence" value="ECO:0007669"/>
    <property type="project" value="TreeGrafter"/>
</dbReference>
<dbReference type="InterPro" id="IPR024087">
    <property type="entry name" value="Creatininase-like_sf"/>
</dbReference>
<keyword evidence="4" id="KW-0862">Zinc</keyword>
<keyword evidence="3" id="KW-0378">Hydrolase</keyword>
<gene>
    <name evidence="5" type="ORF">AC482_06605</name>
</gene>
<sequence length="250" mass="27779">MRVRLQEMKWEEVEEALGRSGGVAIVPVGSTEQHGRHLPLGTDSFNAIGLAEDAARRTGAVVAPPIWFGWSPHHMWLPGTVTLRPEVLTELVVDVCRSLAHHGFGRIVIVNGHRMANLPPLQQAAARVRSETDASVTLLDPYPMSEGIRRELDIPEIGHGDEMETSHMLFLHPALVEMEKAVEITPPPRKKVEEVWVPHRPPAGEEFEELKRTTGGAGSYPVHASREKGEKLHNALVDLMVELIEDLKKR</sequence>
<dbReference type="PANTHER" id="PTHR35005">
    <property type="entry name" value="3-DEHYDRO-SCYLLO-INOSOSE HYDROLASE"/>
    <property type="match status" value="1"/>
</dbReference>
<comment type="cofactor">
    <cofactor evidence="1">
        <name>Zn(2+)</name>
        <dbReference type="ChEBI" id="CHEBI:29105"/>
    </cofactor>
</comment>
<dbReference type="PATRIC" id="fig|1685127.3.peg.105"/>
<proteinExistence type="predicted"/>
<dbReference type="Proteomes" id="UP000037210">
    <property type="component" value="Unassembled WGS sequence"/>
</dbReference>
<comment type="caution">
    <text evidence="5">The sequence shown here is derived from an EMBL/GenBank/DDBJ whole genome shotgun (WGS) entry which is preliminary data.</text>
</comment>
<dbReference type="AlphaFoldDB" id="A0A0M0BLE3"/>
<evidence type="ECO:0008006" key="7">
    <source>
        <dbReference type="Google" id="ProtNLM"/>
    </source>
</evidence>
<dbReference type="Gene3D" id="3.40.50.10310">
    <property type="entry name" value="Creatininase"/>
    <property type="match status" value="1"/>
</dbReference>
<dbReference type="PANTHER" id="PTHR35005:SF1">
    <property type="entry name" value="2-AMINO-5-FORMYLAMINO-6-RIBOSYLAMINOPYRIMIDIN-4(3H)-ONE 5'-MONOPHOSPHATE DEFORMYLASE"/>
    <property type="match status" value="1"/>
</dbReference>
<dbReference type="GO" id="GO:0046872">
    <property type="term" value="F:metal ion binding"/>
    <property type="evidence" value="ECO:0007669"/>
    <property type="project" value="UniProtKB-KW"/>
</dbReference>
<dbReference type="Pfam" id="PF02633">
    <property type="entry name" value="Creatininase"/>
    <property type="match status" value="1"/>
</dbReference>